<reference evidence="5" key="1">
    <citation type="submission" date="2016-10" db="EMBL/GenBank/DDBJ databases">
        <authorList>
            <person name="Varghese N."/>
            <person name="Submissions S."/>
        </authorList>
    </citation>
    <scope>NUCLEOTIDE SEQUENCE [LARGE SCALE GENOMIC DNA]</scope>
    <source>
        <strain evidence="5">CGMCC 1.1761</strain>
    </source>
</reference>
<sequence length="343" mass="35692">MARVLVTGGSGFIAAYVILALLRQGHEVRATLRDMAQEGQARAQLAAGGARPEAALSFHRADLLDDDGWAAALAGCDYALHVASPVPAGLVADDEAGLIAVAREGTVRVLKAARAAGVRRVVVTSSFAAVGYGHAPRTGPYDERDWTAPDGAGVDAYTRSKTLAERAAWDFIAGEGAGMELATVNPVVVLGPALGPDMSASLDLIHALLDGAMPATPRLYLGLVDVRDVADLHLKAMTAPEAAGERFLATAGAAVSLHEMAKVLRAGLGPAARRVPRIQLPDVMVRLAALVLPMARMAVPRLGIRRDAANAKARDILGWSPRPAEEAILATAESLIRLGLVKG</sequence>
<dbReference type="STRING" id="177413.SAMN05660859_3501"/>
<evidence type="ECO:0000259" key="3">
    <source>
        <dbReference type="Pfam" id="PF01370"/>
    </source>
</evidence>
<dbReference type="SUPFAM" id="SSF51735">
    <property type="entry name" value="NAD(P)-binding Rossmann-fold domains"/>
    <property type="match status" value="1"/>
</dbReference>
<keyword evidence="5" id="KW-1185">Reference proteome</keyword>
<dbReference type="InterPro" id="IPR050425">
    <property type="entry name" value="NAD(P)_dehydrat-like"/>
</dbReference>
<proteinExistence type="inferred from homology"/>
<dbReference type="InterPro" id="IPR036291">
    <property type="entry name" value="NAD(P)-bd_dom_sf"/>
</dbReference>
<evidence type="ECO:0000313" key="5">
    <source>
        <dbReference type="Proteomes" id="UP000198889"/>
    </source>
</evidence>
<dbReference type="PANTHER" id="PTHR10366">
    <property type="entry name" value="NAD DEPENDENT EPIMERASE/DEHYDRATASE"/>
    <property type="match status" value="1"/>
</dbReference>
<dbReference type="RefSeq" id="WP_091442209.1">
    <property type="nucleotide sequence ID" value="NZ_FMTP01000006.1"/>
</dbReference>
<name>A0A1G4U729_9HYPH</name>
<comment type="similarity">
    <text evidence="2">Belongs to the NAD(P)-dependent epimerase/dehydratase family. Dihydroflavonol-4-reductase subfamily.</text>
</comment>
<organism evidence="4 5">
    <name type="scientific">Ancylobacter rudongensis</name>
    <dbReference type="NCBI Taxonomy" id="177413"/>
    <lineage>
        <taxon>Bacteria</taxon>
        <taxon>Pseudomonadati</taxon>
        <taxon>Pseudomonadota</taxon>
        <taxon>Alphaproteobacteria</taxon>
        <taxon>Hyphomicrobiales</taxon>
        <taxon>Xanthobacteraceae</taxon>
        <taxon>Ancylobacter</taxon>
    </lineage>
</organism>
<dbReference type="FunFam" id="3.40.50.720:FF:000336">
    <property type="entry name" value="Aldehyde reductase"/>
    <property type="match status" value="1"/>
</dbReference>
<dbReference type="Proteomes" id="UP000198889">
    <property type="component" value="Unassembled WGS sequence"/>
</dbReference>
<dbReference type="CDD" id="cd05227">
    <property type="entry name" value="AR_SDR_e"/>
    <property type="match status" value="1"/>
</dbReference>
<protein>
    <submittedName>
        <fullName evidence="4">Dihydroflavonol-4-reductase</fullName>
    </submittedName>
</protein>
<feature type="domain" description="NAD-dependent epimerase/dehydratase" evidence="3">
    <location>
        <begin position="4"/>
        <end position="243"/>
    </location>
</feature>
<dbReference type="Pfam" id="PF01370">
    <property type="entry name" value="Epimerase"/>
    <property type="match status" value="1"/>
</dbReference>
<evidence type="ECO:0000313" key="4">
    <source>
        <dbReference type="EMBL" id="SCW89463.1"/>
    </source>
</evidence>
<dbReference type="Gene3D" id="3.40.50.720">
    <property type="entry name" value="NAD(P)-binding Rossmann-like Domain"/>
    <property type="match status" value="1"/>
</dbReference>
<keyword evidence="1" id="KW-0560">Oxidoreductase</keyword>
<dbReference type="AlphaFoldDB" id="A0A1G4U729"/>
<accession>A0A1G4U729</accession>
<dbReference type="EMBL" id="FMTP01000006">
    <property type="protein sequence ID" value="SCW89463.1"/>
    <property type="molecule type" value="Genomic_DNA"/>
</dbReference>
<dbReference type="InterPro" id="IPR001509">
    <property type="entry name" value="Epimerase_deHydtase"/>
</dbReference>
<dbReference type="PANTHER" id="PTHR10366:SF564">
    <property type="entry name" value="STEROL-4-ALPHA-CARBOXYLATE 3-DEHYDROGENASE, DECARBOXYLATING"/>
    <property type="match status" value="1"/>
</dbReference>
<gene>
    <name evidence="4" type="ORF">SAMN05660859_3501</name>
</gene>
<evidence type="ECO:0000256" key="2">
    <source>
        <dbReference type="ARBA" id="ARBA00023445"/>
    </source>
</evidence>
<dbReference type="GO" id="GO:0016616">
    <property type="term" value="F:oxidoreductase activity, acting on the CH-OH group of donors, NAD or NADP as acceptor"/>
    <property type="evidence" value="ECO:0007669"/>
    <property type="project" value="TreeGrafter"/>
</dbReference>
<evidence type="ECO:0000256" key="1">
    <source>
        <dbReference type="ARBA" id="ARBA00023002"/>
    </source>
</evidence>